<evidence type="ECO:0000256" key="2">
    <source>
        <dbReference type="SAM" id="SignalP"/>
    </source>
</evidence>
<dbReference type="EMBL" id="LNIX01000004">
    <property type="protein sequence ID" value="OXA55788.1"/>
    <property type="molecule type" value="Genomic_DNA"/>
</dbReference>
<keyword evidence="4" id="KW-1185">Reference proteome</keyword>
<evidence type="ECO:0000313" key="3">
    <source>
        <dbReference type="EMBL" id="OXA55788.1"/>
    </source>
</evidence>
<proteinExistence type="predicted"/>
<organism evidence="3 4">
    <name type="scientific">Folsomia candida</name>
    <name type="common">Springtail</name>
    <dbReference type="NCBI Taxonomy" id="158441"/>
    <lineage>
        <taxon>Eukaryota</taxon>
        <taxon>Metazoa</taxon>
        <taxon>Ecdysozoa</taxon>
        <taxon>Arthropoda</taxon>
        <taxon>Hexapoda</taxon>
        <taxon>Collembola</taxon>
        <taxon>Entomobryomorpha</taxon>
        <taxon>Isotomoidea</taxon>
        <taxon>Isotomidae</taxon>
        <taxon>Proisotominae</taxon>
        <taxon>Folsomia</taxon>
    </lineage>
</organism>
<gene>
    <name evidence="3" type="ORF">Fcan01_09426</name>
</gene>
<feature type="chain" id="PRO_5013325161" evidence="2">
    <location>
        <begin position="18"/>
        <end position="669"/>
    </location>
</feature>
<sequence length="669" mass="75709">MTIKSVLFLILLSFGDAAFQTPKKSYGRSRLVIYAGKDRHEVDGQTCSVGIAFAQPTVLSCICINGVWAFYGENCSPLSIVGGQNHCFPLPNAQITRINTISNPMRPFGNSLVLFKENMENIQQKVYRNVHLTSTVPLDIITVNSSWTITSLNGDQRFCLNSTKIIASMMDNGGGSRTKDQTFEGVFCTFKNLANFTTDVGEILRGCNDSLPIIEILPTECQPILRQTSENVCSFLEHDWGTVSDFPHDNQLLDWVNGSSSSIVGRSARKSKHAPKGEAKKGGGGGKKKEGKSTPAVTSDKDKLKKKYPNMPAWLRREIDSEPTSKEPESEDKSSSANMTQEEMLRRFDNEWNNVDQFSHPQMTDSNQIITEEIWQYERTVIKNNLKIVSPQDSYAKKTHPTEAMISKLILLSKSIMRQICPMENSGLLDLTVSVFLSLQSKIFDWNDSTFTHLDFKRIEASLTRCLEHATPIPAIVEHNKCQQNDNVHIPRALRSDGFDPVIESVWKIFVSVHSYCYKTFDKFYSDHHKYTTIIIPLFGKQLRPFWLKPKNAVEVDEAHQPYAGLLGNVGQVMAHFDRCTYAARTLSKFPFHLTRPIGSGDAEEANEIIENTTTLDPDSTTETKRRRKREVLNEEGWKKQRRILEGLGYCLKKYNEPKERLHQQCSSI</sequence>
<dbReference type="OMA" id="DHHKYTT"/>
<name>A0A226EEU4_FOLCA</name>
<accession>A0A226EEU4</accession>
<evidence type="ECO:0000256" key="1">
    <source>
        <dbReference type="SAM" id="MobiDB-lite"/>
    </source>
</evidence>
<feature type="compositionally biased region" description="Basic and acidic residues" evidence="1">
    <location>
        <begin position="275"/>
        <end position="292"/>
    </location>
</feature>
<reference evidence="3 4" key="1">
    <citation type="submission" date="2015-12" db="EMBL/GenBank/DDBJ databases">
        <title>The genome of Folsomia candida.</title>
        <authorList>
            <person name="Faddeeva A."/>
            <person name="Derks M.F."/>
            <person name="Anvar Y."/>
            <person name="Smit S."/>
            <person name="Van Straalen N."/>
            <person name="Roelofs D."/>
        </authorList>
    </citation>
    <scope>NUCLEOTIDE SEQUENCE [LARGE SCALE GENOMIC DNA]</scope>
    <source>
        <strain evidence="3 4">VU population</strain>
        <tissue evidence="3">Whole body</tissue>
    </source>
</reference>
<dbReference type="Proteomes" id="UP000198287">
    <property type="component" value="Unassembled WGS sequence"/>
</dbReference>
<evidence type="ECO:0000313" key="4">
    <source>
        <dbReference type="Proteomes" id="UP000198287"/>
    </source>
</evidence>
<dbReference type="AlphaFoldDB" id="A0A226EEU4"/>
<feature type="region of interest" description="Disordered" evidence="1">
    <location>
        <begin position="264"/>
        <end position="339"/>
    </location>
</feature>
<feature type="compositionally biased region" description="Basic and acidic residues" evidence="1">
    <location>
        <begin position="315"/>
        <end position="334"/>
    </location>
</feature>
<feature type="signal peptide" evidence="2">
    <location>
        <begin position="1"/>
        <end position="17"/>
    </location>
</feature>
<keyword evidence="2" id="KW-0732">Signal</keyword>
<protein>
    <submittedName>
        <fullName evidence="3">Uncharacterized protein</fullName>
    </submittedName>
</protein>
<comment type="caution">
    <text evidence="3">The sequence shown here is derived from an EMBL/GenBank/DDBJ whole genome shotgun (WGS) entry which is preliminary data.</text>
</comment>